<dbReference type="InterPro" id="IPR036046">
    <property type="entry name" value="Acylphosphatase-like_dom_sf"/>
</dbReference>
<evidence type="ECO:0000256" key="8">
    <source>
        <dbReference type="PIRNR" id="PIRNR006256"/>
    </source>
</evidence>
<evidence type="ECO:0000256" key="5">
    <source>
        <dbReference type="ARBA" id="ARBA00022771"/>
    </source>
</evidence>
<keyword evidence="4" id="KW-0479">Metal-binding</keyword>
<dbReference type="FunFam" id="3.30.420.40:FF:000124">
    <property type="entry name" value="Carbamoyltransferase HypF"/>
    <property type="match status" value="1"/>
</dbReference>
<dbReference type="UniPathway" id="UPA00335"/>
<proteinExistence type="inferred from homology"/>
<comment type="catalytic activity">
    <reaction evidence="7">
        <text>C-terminal L-cysteinyl-[HypE protein] + carbamoyl phosphate + ATP + H2O = C-terminal S-carboxamide-L-cysteinyl-[HypE protein] + AMP + phosphate + diphosphate + H(+)</text>
        <dbReference type="Rhea" id="RHEA:55636"/>
        <dbReference type="Rhea" id="RHEA-COMP:14247"/>
        <dbReference type="Rhea" id="RHEA-COMP:14392"/>
        <dbReference type="ChEBI" id="CHEBI:15377"/>
        <dbReference type="ChEBI" id="CHEBI:15378"/>
        <dbReference type="ChEBI" id="CHEBI:30616"/>
        <dbReference type="ChEBI" id="CHEBI:33019"/>
        <dbReference type="ChEBI" id="CHEBI:43474"/>
        <dbReference type="ChEBI" id="CHEBI:58228"/>
        <dbReference type="ChEBI" id="CHEBI:76913"/>
        <dbReference type="ChEBI" id="CHEBI:139126"/>
        <dbReference type="ChEBI" id="CHEBI:456215"/>
    </reaction>
</comment>
<dbReference type="GO" id="GO:0003998">
    <property type="term" value="F:acylphosphatase activity"/>
    <property type="evidence" value="ECO:0007669"/>
    <property type="project" value="UniProtKB-EC"/>
</dbReference>
<dbReference type="InterPro" id="IPR011125">
    <property type="entry name" value="Znf_HypF"/>
</dbReference>
<gene>
    <name evidence="12" type="primary">hypF</name>
    <name evidence="12" type="ORF">DRJ00_07065</name>
</gene>
<dbReference type="Gene3D" id="3.30.420.40">
    <property type="match status" value="1"/>
</dbReference>
<organism evidence="12 13">
    <name type="scientific">Aerophobetes bacterium</name>
    <dbReference type="NCBI Taxonomy" id="2030807"/>
    <lineage>
        <taxon>Bacteria</taxon>
        <taxon>Candidatus Aerophobota</taxon>
    </lineage>
</organism>
<keyword evidence="3" id="KW-0436">Ligase</keyword>
<comment type="caution">
    <text evidence="12">The sequence shown here is derived from an EMBL/GenBank/DDBJ whole genome shotgun (WGS) entry which is preliminary data.</text>
</comment>
<feature type="domain" description="YrdC-like" evidence="11">
    <location>
        <begin position="210"/>
        <end position="395"/>
    </location>
</feature>
<dbReference type="Proteomes" id="UP000279422">
    <property type="component" value="Unassembled WGS sequence"/>
</dbReference>
<dbReference type="SUPFAM" id="SSF54975">
    <property type="entry name" value="Acylphosphatase/BLUF domain-like"/>
    <property type="match status" value="1"/>
</dbReference>
<dbReference type="InterPro" id="IPR001792">
    <property type="entry name" value="Acylphosphatase-like_dom"/>
</dbReference>
<evidence type="ECO:0000256" key="4">
    <source>
        <dbReference type="ARBA" id="ARBA00022723"/>
    </source>
</evidence>
<protein>
    <recommendedName>
        <fullName evidence="8">Carbamoyltransferase</fullName>
        <ecNumber evidence="8">6.2.-.-</ecNumber>
    </recommendedName>
</protein>
<keyword evidence="5" id="KW-0863">Zinc-finger</keyword>
<dbReference type="InterPro" id="IPR017945">
    <property type="entry name" value="DHBP_synth_RibB-like_a/b_dom"/>
</dbReference>
<dbReference type="InterPro" id="IPR055128">
    <property type="entry name" value="HypF_C_2"/>
</dbReference>
<dbReference type="PROSITE" id="PS51163">
    <property type="entry name" value="YRDC"/>
    <property type="match status" value="1"/>
</dbReference>
<comment type="similarity">
    <text evidence="2 8">Belongs to the carbamoyltransferase HypF family.</text>
</comment>
<dbReference type="PROSITE" id="PS51160">
    <property type="entry name" value="ACYLPHOSPHATASE_3"/>
    <property type="match status" value="1"/>
</dbReference>
<dbReference type="GO" id="GO:0003725">
    <property type="term" value="F:double-stranded RNA binding"/>
    <property type="evidence" value="ECO:0007669"/>
    <property type="project" value="InterPro"/>
</dbReference>
<evidence type="ECO:0000313" key="12">
    <source>
        <dbReference type="EMBL" id="RLE08008.1"/>
    </source>
</evidence>
<dbReference type="InterPro" id="IPR051060">
    <property type="entry name" value="Carbamoyltrans_HypF-like"/>
</dbReference>
<dbReference type="SUPFAM" id="SSF55821">
    <property type="entry name" value="YrdC/RibB"/>
    <property type="match status" value="1"/>
</dbReference>
<keyword evidence="12" id="KW-0808">Transferase</keyword>
<dbReference type="AlphaFoldDB" id="A0A497E2A8"/>
<dbReference type="PIRSF" id="PIRSF006256">
    <property type="entry name" value="CMPcnvr_hdrg_mat"/>
    <property type="match status" value="1"/>
</dbReference>
<dbReference type="PROSITE" id="PS00150">
    <property type="entry name" value="ACYLPHOSPHATASE_1"/>
    <property type="match status" value="1"/>
</dbReference>
<dbReference type="Pfam" id="PF00708">
    <property type="entry name" value="Acylphosphatase"/>
    <property type="match status" value="1"/>
</dbReference>
<keyword evidence="9" id="KW-0378">Hydrolase</keyword>
<dbReference type="Pfam" id="PF17788">
    <property type="entry name" value="HypF_C"/>
    <property type="match status" value="1"/>
</dbReference>
<feature type="domain" description="Acylphosphatase-like" evidence="10">
    <location>
        <begin position="14"/>
        <end position="100"/>
    </location>
</feature>
<dbReference type="GO" id="GO:0016743">
    <property type="term" value="F:carboxyl- or carbamoyltransferase activity"/>
    <property type="evidence" value="ECO:0007669"/>
    <property type="project" value="UniProtKB-UniRule"/>
</dbReference>
<dbReference type="InterPro" id="IPR006070">
    <property type="entry name" value="Sua5-like_dom"/>
</dbReference>
<keyword evidence="6" id="KW-0862">Zinc</keyword>
<sequence length="775" mass="88268">MSLLFVKEKGKVKRLHITIKGIVQGVGFRPFIYNLAKSYLLCGYVLNNTKGVEIEVEGKKESIDVFLQDIHVKSPPLAVIEEINFKELPLAGYKEFEIKSSRKEEESFLPISPDIGICEECLRELFDPKDRRYRYPFINCTNCGPRFTIIKDIPYDRERTTMSVFKMCRDCESEYHDPTNRRFHAQPNACWVCGPRVELVDRKGEKIKTADPICLAAKLLRKGNIVAVKGIGGYHLACDATQREVVIRLRERKNRIDKPFALMMLSLEQIKKFCKVSDEEERLLLSVRRPIVLLRRKDEASLPQEIAPKNKYLGVMLPYTPLHYLLLKEVKVPLVMTSGNISEEPIAYQDEDALNRLSRIADAFLVHNREIQIRVDDSVSKVVERKPMLIRRSRGYAPQPLRVNVKAKKCVLATGGHLKNTFCLLKGSYGIVSHHIGDLENLEALSALEEGIEHYKKIFRCQPQVIACDMHPNYASTILAREYAKEKCLPLISVQHHHAHIASLLAEKRINRRVIGVAFDGSGLGSDGSIWGGEFLIADQVEFKRVSHLRYICLPGGEAAIREPWRMALSYLHEIYGDQCADIACKILSGLVNFEKIGVVQNLIRKRINSPLTSSVGRLFDAVSSILGIRGKINYEGQAAIELEMLAEDKEEKYYPFQIIEEKEKFVIDTLPMVKAIVEERRKGEDLTAIATRFHWTLSWIVLKVCELLRDRWNLNEVALSGGVFQNSLILKQVTYLLTSSGFEVLWHSLLPPNDGGISLGQAVVAYQRIRREKM</sequence>
<dbReference type="Pfam" id="PF07503">
    <property type="entry name" value="zf-HYPF"/>
    <property type="match status" value="2"/>
</dbReference>
<dbReference type="EMBL" id="QMPZ01000124">
    <property type="protein sequence ID" value="RLE08008.1"/>
    <property type="molecule type" value="Genomic_DNA"/>
</dbReference>
<evidence type="ECO:0000256" key="3">
    <source>
        <dbReference type="ARBA" id="ARBA00022598"/>
    </source>
</evidence>
<comment type="pathway">
    <text evidence="1">Protein modification; [NiFe] hydrogenase maturation.</text>
</comment>
<dbReference type="Gene3D" id="3.30.420.360">
    <property type="match status" value="1"/>
</dbReference>
<dbReference type="PANTHER" id="PTHR42959:SF1">
    <property type="entry name" value="CARBAMOYLTRANSFERASE HYPF"/>
    <property type="match status" value="1"/>
</dbReference>
<dbReference type="EC" id="6.2.-.-" evidence="8"/>
<dbReference type="GO" id="GO:0051604">
    <property type="term" value="P:protein maturation"/>
    <property type="evidence" value="ECO:0007669"/>
    <property type="project" value="TreeGrafter"/>
</dbReference>
<evidence type="ECO:0000259" key="11">
    <source>
        <dbReference type="PROSITE" id="PS51163"/>
    </source>
</evidence>
<accession>A0A497E2A8</accession>
<dbReference type="PANTHER" id="PTHR42959">
    <property type="entry name" value="CARBAMOYLTRANSFERASE"/>
    <property type="match status" value="1"/>
</dbReference>
<dbReference type="GO" id="GO:0016874">
    <property type="term" value="F:ligase activity"/>
    <property type="evidence" value="ECO:0007669"/>
    <property type="project" value="UniProtKB-UniRule"/>
</dbReference>
<dbReference type="InterPro" id="IPR041440">
    <property type="entry name" value="HypF_C"/>
</dbReference>
<feature type="active site" evidence="9">
    <location>
        <position position="47"/>
    </location>
</feature>
<comment type="catalytic activity">
    <reaction evidence="9">
        <text>an acyl phosphate + H2O = a carboxylate + phosphate + H(+)</text>
        <dbReference type="Rhea" id="RHEA:14965"/>
        <dbReference type="ChEBI" id="CHEBI:15377"/>
        <dbReference type="ChEBI" id="CHEBI:15378"/>
        <dbReference type="ChEBI" id="CHEBI:29067"/>
        <dbReference type="ChEBI" id="CHEBI:43474"/>
        <dbReference type="ChEBI" id="CHEBI:59918"/>
        <dbReference type="EC" id="3.6.1.7"/>
    </reaction>
</comment>
<dbReference type="Pfam" id="PF22521">
    <property type="entry name" value="HypF_C_2"/>
    <property type="match status" value="1"/>
</dbReference>
<dbReference type="Pfam" id="PF01300">
    <property type="entry name" value="Sua5_yciO_yrdC"/>
    <property type="match status" value="1"/>
</dbReference>
<dbReference type="Gene3D" id="3.90.870.50">
    <property type="match status" value="1"/>
</dbReference>
<reference evidence="12 13" key="1">
    <citation type="submission" date="2018-06" db="EMBL/GenBank/DDBJ databases">
        <title>Extensive metabolic versatility and redundancy in microbially diverse, dynamic hydrothermal sediments.</title>
        <authorList>
            <person name="Dombrowski N."/>
            <person name="Teske A."/>
            <person name="Baker B.J."/>
        </authorList>
    </citation>
    <scope>NUCLEOTIDE SEQUENCE [LARGE SCALE GENOMIC DNA]</scope>
    <source>
        <strain evidence="12">B47_G16</strain>
    </source>
</reference>
<dbReference type="NCBIfam" id="TIGR00143">
    <property type="entry name" value="hypF"/>
    <property type="match status" value="1"/>
</dbReference>
<evidence type="ECO:0000256" key="7">
    <source>
        <dbReference type="ARBA" id="ARBA00048220"/>
    </source>
</evidence>
<evidence type="ECO:0000256" key="9">
    <source>
        <dbReference type="PROSITE-ProRule" id="PRU00520"/>
    </source>
</evidence>
<evidence type="ECO:0000256" key="6">
    <source>
        <dbReference type="ARBA" id="ARBA00022833"/>
    </source>
</evidence>
<feature type="active site" evidence="9">
    <location>
        <position position="29"/>
    </location>
</feature>
<evidence type="ECO:0000259" key="10">
    <source>
        <dbReference type="PROSITE" id="PS51160"/>
    </source>
</evidence>
<dbReference type="InterPro" id="IPR004421">
    <property type="entry name" value="Carbamoyltransferase_HypF"/>
</dbReference>
<evidence type="ECO:0000313" key="13">
    <source>
        <dbReference type="Proteomes" id="UP000279422"/>
    </source>
</evidence>
<evidence type="ECO:0000256" key="1">
    <source>
        <dbReference type="ARBA" id="ARBA00004711"/>
    </source>
</evidence>
<evidence type="ECO:0000256" key="2">
    <source>
        <dbReference type="ARBA" id="ARBA00008097"/>
    </source>
</evidence>
<dbReference type="GO" id="GO:0008270">
    <property type="term" value="F:zinc ion binding"/>
    <property type="evidence" value="ECO:0007669"/>
    <property type="project" value="UniProtKB-KW"/>
</dbReference>
<dbReference type="Gene3D" id="3.30.110.120">
    <property type="match status" value="1"/>
</dbReference>
<name>A0A497E2A8_UNCAE</name>
<dbReference type="FunFam" id="3.30.110.120:FF:000001">
    <property type="entry name" value="Carbamoyltransferase HypF"/>
    <property type="match status" value="1"/>
</dbReference>
<dbReference type="InterPro" id="IPR017968">
    <property type="entry name" value="Acylphosphatase_CS"/>
</dbReference>